<dbReference type="SUPFAM" id="SSF52283">
    <property type="entry name" value="Formate/glycerate dehydrogenase catalytic domain-like"/>
    <property type="match status" value="1"/>
</dbReference>
<dbReference type="Proteomes" id="UP000558488">
    <property type="component" value="Unassembled WGS sequence"/>
</dbReference>
<accession>A0A7J7V619</accession>
<dbReference type="Gene3D" id="3.40.50.720">
    <property type="entry name" value="NAD(P)-binding Rossmann-like Domain"/>
    <property type="match status" value="2"/>
</dbReference>
<comment type="caution">
    <text evidence="2">The sequence shown here is derived from an EMBL/GenBank/DDBJ whole genome shotgun (WGS) entry which is preliminary data.</text>
</comment>
<gene>
    <name evidence="2" type="ORF">mPipKuh1_008551</name>
</gene>
<dbReference type="GO" id="GO:0051287">
    <property type="term" value="F:NAD binding"/>
    <property type="evidence" value="ECO:0007669"/>
    <property type="project" value="InterPro"/>
</dbReference>
<dbReference type="PANTHER" id="PTHR46029">
    <property type="entry name" value="C-TERMINAL-BINDING PROTEIN"/>
    <property type="match status" value="1"/>
</dbReference>
<dbReference type="SUPFAM" id="SSF51735">
    <property type="entry name" value="NAD(P)-binding Rossmann-fold domains"/>
    <property type="match status" value="1"/>
</dbReference>
<evidence type="ECO:0000313" key="2">
    <source>
        <dbReference type="EMBL" id="KAF6320554.1"/>
    </source>
</evidence>
<dbReference type="EMBL" id="JACAGB010000016">
    <property type="protein sequence ID" value="KAF6320554.1"/>
    <property type="molecule type" value="Genomic_DNA"/>
</dbReference>
<dbReference type="GO" id="GO:0003713">
    <property type="term" value="F:transcription coactivator activity"/>
    <property type="evidence" value="ECO:0007669"/>
    <property type="project" value="TreeGrafter"/>
</dbReference>
<feature type="domain" description="D-isomer specific 2-hydroxyacid dehydrogenase catalytic" evidence="1">
    <location>
        <begin position="10"/>
        <end position="126"/>
    </location>
</feature>
<dbReference type="GO" id="GO:0016616">
    <property type="term" value="F:oxidoreductase activity, acting on the CH-OH group of donors, NAD or NADP as acceptor"/>
    <property type="evidence" value="ECO:0007669"/>
    <property type="project" value="InterPro"/>
</dbReference>
<proteinExistence type="predicted"/>
<dbReference type="PANTHER" id="PTHR46029:SF2">
    <property type="entry name" value="C-TERMINAL-BINDING PROTEIN 1"/>
    <property type="match status" value="1"/>
</dbReference>
<keyword evidence="3" id="KW-1185">Reference proteome</keyword>
<dbReference type="GO" id="GO:0005634">
    <property type="term" value="C:nucleus"/>
    <property type="evidence" value="ECO:0007669"/>
    <property type="project" value="TreeGrafter"/>
</dbReference>
<dbReference type="Pfam" id="PF00389">
    <property type="entry name" value="2-Hacid_dh"/>
    <property type="match status" value="1"/>
</dbReference>
<protein>
    <recommendedName>
        <fullName evidence="1">D-isomer specific 2-hydroxyacid dehydrogenase catalytic domain-containing protein</fullName>
    </recommendedName>
</protein>
<dbReference type="GO" id="GO:0140297">
    <property type="term" value="F:DNA-binding transcription factor binding"/>
    <property type="evidence" value="ECO:0007669"/>
    <property type="project" value="TreeGrafter"/>
</dbReference>
<dbReference type="GO" id="GO:0006357">
    <property type="term" value="P:regulation of transcription by RNA polymerase II"/>
    <property type="evidence" value="ECO:0007669"/>
    <property type="project" value="TreeGrafter"/>
</dbReference>
<dbReference type="AlphaFoldDB" id="A0A7J7V619"/>
<evidence type="ECO:0000313" key="3">
    <source>
        <dbReference type="Proteomes" id="UP000558488"/>
    </source>
</evidence>
<organism evidence="2 3">
    <name type="scientific">Pipistrellus kuhlii</name>
    <name type="common">Kuhl's pipistrelle</name>
    <dbReference type="NCBI Taxonomy" id="59472"/>
    <lineage>
        <taxon>Eukaryota</taxon>
        <taxon>Metazoa</taxon>
        <taxon>Chordata</taxon>
        <taxon>Craniata</taxon>
        <taxon>Vertebrata</taxon>
        <taxon>Euteleostomi</taxon>
        <taxon>Mammalia</taxon>
        <taxon>Eutheria</taxon>
        <taxon>Laurasiatheria</taxon>
        <taxon>Chiroptera</taxon>
        <taxon>Yangochiroptera</taxon>
        <taxon>Vespertilionidae</taxon>
        <taxon>Pipistrellus</taxon>
    </lineage>
</organism>
<dbReference type="InterPro" id="IPR036291">
    <property type="entry name" value="NAD(P)-bd_dom_sf"/>
</dbReference>
<dbReference type="InterPro" id="IPR006139">
    <property type="entry name" value="D-isomer_2_OHA_DH_cat_dom"/>
</dbReference>
<evidence type="ECO:0000259" key="1">
    <source>
        <dbReference type="Pfam" id="PF00389"/>
    </source>
</evidence>
<dbReference type="InterPro" id="IPR051638">
    <property type="entry name" value="CTBP_dehydrogenase"/>
</dbReference>
<dbReference type="GO" id="GO:0001221">
    <property type="term" value="F:transcription coregulator binding"/>
    <property type="evidence" value="ECO:0007669"/>
    <property type="project" value="TreeGrafter"/>
</dbReference>
<dbReference type="GO" id="GO:0003714">
    <property type="term" value="F:transcription corepressor activity"/>
    <property type="evidence" value="ECO:0007669"/>
    <property type="project" value="TreeGrafter"/>
</dbReference>
<reference evidence="2 3" key="1">
    <citation type="journal article" date="2020" name="Nature">
        <title>Six reference-quality genomes reveal evolution of bat adaptations.</title>
        <authorList>
            <person name="Jebb D."/>
            <person name="Huang Z."/>
            <person name="Pippel M."/>
            <person name="Hughes G.M."/>
            <person name="Lavrichenko K."/>
            <person name="Devanna P."/>
            <person name="Winkler S."/>
            <person name="Jermiin L.S."/>
            <person name="Skirmuntt E.C."/>
            <person name="Katzourakis A."/>
            <person name="Burkitt-Gray L."/>
            <person name="Ray D.A."/>
            <person name="Sullivan K.A.M."/>
            <person name="Roscito J.G."/>
            <person name="Kirilenko B.M."/>
            <person name="Davalos L.M."/>
            <person name="Corthals A.P."/>
            <person name="Power M.L."/>
            <person name="Jones G."/>
            <person name="Ransome R.D."/>
            <person name="Dechmann D.K.N."/>
            <person name="Locatelli A.G."/>
            <person name="Puechmaille S.J."/>
            <person name="Fedrigo O."/>
            <person name="Jarvis E.D."/>
            <person name="Hiller M."/>
            <person name="Vernes S.C."/>
            <person name="Myers E.W."/>
            <person name="Teeling E.C."/>
        </authorList>
    </citation>
    <scope>NUCLEOTIDE SEQUENCE [LARGE SCALE GENOMIC DNA]</scope>
    <source>
        <strain evidence="2">MPipKuh1</strain>
        <tissue evidence="2">Flight muscle</tissue>
    </source>
</reference>
<sequence>MNEPLHPGPCTMEMPILKDMATVACDVQSTQETHEKVLNEAVGMLMYHIIPLTLEDLDKFKALQIIVRIGSGFDINIKLAGDLGIAVCNVPAASMEEMADSTMCHILNLYHRTTWLHHVLWEGTRVQSIEKIQKVASGTARICGKTVGIIRLGCIGQAMALRAKVFGFNMLF</sequence>
<name>A0A7J7V619_PIPKU</name>